<evidence type="ECO:0000256" key="8">
    <source>
        <dbReference type="ARBA" id="ARBA00023102"/>
    </source>
</evidence>
<dbReference type="InterPro" id="IPR021130">
    <property type="entry name" value="PRib-ATP_PPHydrolase-like"/>
</dbReference>
<name>A0ABS0SUZ5_9CAUL</name>
<evidence type="ECO:0000256" key="1">
    <source>
        <dbReference type="ARBA" id="ARBA00001460"/>
    </source>
</evidence>
<evidence type="ECO:0000313" key="11">
    <source>
        <dbReference type="Proteomes" id="UP000639859"/>
    </source>
</evidence>
<dbReference type="NCBIfam" id="NF001613">
    <property type="entry name" value="PRK00400.1-5"/>
    <property type="match status" value="1"/>
</dbReference>
<evidence type="ECO:0000256" key="3">
    <source>
        <dbReference type="ARBA" id="ARBA00009392"/>
    </source>
</evidence>
<keyword evidence="5 9" id="KW-0547">Nucleotide-binding</keyword>
<dbReference type="GO" id="GO:0004636">
    <property type="term" value="F:phosphoribosyl-ATP diphosphatase activity"/>
    <property type="evidence" value="ECO:0007669"/>
    <property type="project" value="UniProtKB-EC"/>
</dbReference>
<evidence type="ECO:0000256" key="9">
    <source>
        <dbReference type="HAMAP-Rule" id="MF_01020"/>
    </source>
</evidence>
<dbReference type="Pfam" id="PF01503">
    <property type="entry name" value="PRA-PH"/>
    <property type="match status" value="1"/>
</dbReference>
<keyword evidence="4 9" id="KW-0028">Amino-acid biosynthesis</keyword>
<evidence type="ECO:0000256" key="7">
    <source>
        <dbReference type="ARBA" id="ARBA00022840"/>
    </source>
</evidence>
<comment type="catalytic activity">
    <reaction evidence="1 9">
        <text>1-(5-phospho-beta-D-ribosyl)-ATP + H2O = 1-(5-phospho-beta-D-ribosyl)-5'-AMP + diphosphate + H(+)</text>
        <dbReference type="Rhea" id="RHEA:22828"/>
        <dbReference type="ChEBI" id="CHEBI:15377"/>
        <dbReference type="ChEBI" id="CHEBI:15378"/>
        <dbReference type="ChEBI" id="CHEBI:33019"/>
        <dbReference type="ChEBI" id="CHEBI:59457"/>
        <dbReference type="ChEBI" id="CHEBI:73183"/>
        <dbReference type="EC" id="3.6.1.31"/>
    </reaction>
</comment>
<dbReference type="HAMAP" id="MF_01020">
    <property type="entry name" value="HisE"/>
    <property type="match status" value="1"/>
</dbReference>
<protein>
    <recommendedName>
        <fullName evidence="9">Phosphoribosyl-ATP pyrophosphatase</fullName>
        <shortName evidence="9">PRA-PH</shortName>
        <ecNumber evidence="9">3.6.1.31</ecNumber>
    </recommendedName>
</protein>
<comment type="similarity">
    <text evidence="3 9">Belongs to the PRA-PH family.</text>
</comment>
<dbReference type="PANTHER" id="PTHR42945">
    <property type="entry name" value="HISTIDINE BIOSYNTHESIS BIFUNCTIONAL PROTEIN"/>
    <property type="match status" value="1"/>
</dbReference>
<gene>
    <name evidence="9" type="primary">hisE</name>
    <name evidence="10" type="ORF">I4Q42_07135</name>
</gene>
<evidence type="ECO:0000313" key="10">
    <source>
        <dbReference type="EMBL" id="MBI1683434.1"/>
    </source>
</evidence>
<accession>A0ABS0SUZ5</accession>
<keyword evidence="11" id="KW-1185">Reference proteome</keyword>
<dbReference type="SUPFAM" id="SSF101386">
    <property type="entry name" value="all-alpha NTP pyrophosphatases"/>
    <property type="match status" value="1"/>
</dbReference>
<dbReference type="CDD" id="cd11534">
    <property type="entry name" value="NTP-PPase_HisIE_like"/>
    <property type="match status" value="1"/>
</dbReference>
<keyword evidence="6 9" id="KW-0378">Hydrolase</keyword>
<dbReference type="NCBIfam" id="TIGR03188">
    <property type="entry name" value="histidine_hisI"/>
    <property type="match status" value="1"/>
</dbReference>
<comment type="caution">
    <text evidence="10">The sequence shown here is derived from an EMBL/GenBank/DDBJ whole genome shotgun (WGS) entry which is preliminary data.</text>
</comment>
<evidence type="ECO:0000256" key="2">
    <source>
        <dbReference type="ARBA" id="ARBA00005204"/>
    </source>
</evidence>
<keyword evidence="7 9" id="KW-0067">ATP-binding</keyword>
<sequence length="107" mass="10973">MSRLFEVLERLAATVESRKGGDPGASYTAKLLNDPALAAKKLGEEAVETVIAAVAQGPEALAAESADLLYHWLALMAAAGVSLDAVAEKLEAREGTSGHAEKAARGG</sequence>
<dbReference type="EC" id="3.6.1.31" evidence="9"/>
<organism evidence="10 11">
    <name type="scientific">Caulobacter hibisci</name>
    <dbReference type="NCBI Taxonomy" id="2035993"/>
    <lineage>
        <taxon>Bacteria</taxon>
        <taxon>Pseudomonadati</taxon>
        <taxon>Pseudomonadota</taxon>
        <taxon>Alphaproteobacteria</taxon>
        <taxon>Caulobacterales</taxon>
        <taxon>Caulobacteraceae</taxon>
        <taxon>Caulobacter</taxon>
    </lineage>
</organism>
<dbReference type="Proteomes" id="UP000639859">
    <property type="component" value="Unassembled WGS sequence"/>
</dbReference>
<comment type="pathway">
    <text evidence="2 9">Amino-acid biosynthesis; L-histidine biosynthesis; L-histidine from 5-phospho-alpha-D-ribose 1-diphosphate: step 2/9.</text>
</comment>
<keyword evidence="9" id="KW-0963">Cytoplasm</keyword>
<dbReference type="PANTHER" id="PTHR42945:SF1">
    <property type="entry name" value="HISTIDINE BIOSYNTHESIS BIFUNCTIONAL PROTEIN HIS7"/>
    <property type="match status" value="1"/>
</dbReference>
<dbReference type="EMBL" id="JADWOX010000003">
    <property type="protein sequence ID" value="MBI1683434.1"/>
    <property type="molecule type" value="Genomic_DNA"/>
</dbReference>
<evidence type="ECO:0000256" key="5">
    <source>
        <dbReference type="ARBA" id="ARBA00022741"/>
    </source>
</evidence>
<dbReference type="InterPro" id="IPR008179">
    <property type="entry name" value="HisE"/>
</dbReference>
<evidence type="ECO:0000256" key="4">
    <source>
        <dbReference type="ARBA" id="ARBA00022605"/>
    </source>
</evidence>
<dbReference type="RefSeq" id="WP_198575362.1">
    <property type="nucleotide sequence ID" value="NZ_JADWOX010000003.1"/>
</dbReference>
<comment type="subcellular location">
    <subcellularLocation>
        <location evidence="9">Cytoplasm</location>
    </subcellularLocation>
</comment>
<dbReference type="Gene3D" id="1.10.287.1080">
    <property type="entry name" value="MazG-like"/>
    <property type="match status" value="1"/>
</dbReference>
<keyword evidence="8 9" id="KW-0368">Histidine biosynthesis</keyword>
<evidence type="ECO:0000256" key="6">
    <source>
        <dbReference type="ARBA" id="ARBA00022801"/>
    </source>
</evidence>
<proteinExistence type="inferred from homology"/>
<reference evidence="10 11" key="1">
    <citation type="submission" date="2020-11" db="EMBL/GenBank/DDBJ databases">
        <title>genome sequence of strain KACC 18849.</title>
        <authorList>
            <person name="Gao J."/>
            <person name="Zhang X."/>
        </authorList>
    </citation>
    <scope>NUCLEOTIDE SEQUENCE [LARGE SCALE GENOMIC DNA]</scope>
    <source>
        <strain evidence="10 11">KACC 18849</strain>
    </source>
</reference>